<comment type="caution">
    <text evidence="1">The sequence shown here is derived from an EMBL/GenBank/DDBJ whole genome shotgun (WGS) entry which is preliminary data.</text>
</comment>
<dbReference type="Gene3D" id="2.60.40.1120">
    <property type="entry name" value="Carboxypeptidase-like, regulatory domain"/>
    <property type="match status" value="1"/>
</dbReference>
<evidence type="ECO:0000313" key="2">
    <source>
        <dbReference type="Proteomes" id="UP000271624"/>
    </source>
</evidence>
<reference evidence="1" key="1">
    <citation type="submission" date="2018-12" db="EMBL/GenBank/DDBJ databases">
        <authorList>
            <person name="Will S."/>
            <person name="Neumann-Schaal M."/>
            <person name="Henke P."/>
        </authorList>
    </citation>
    <scope>NUCLEOTIDE SEQUENCE</scope>
    <source>
        <strain evidence="1">PCC 7102</strain>
    </source>
</reference>
<dbReference type="SUPFAM" id="SSF49452">
    <property type="entry name" value="Starch-binding domain-like"/>
    <property type="match status" value="1"/>
</dbReference>
<keyword evidence="2" id="KW-1185">Reference proteome</keyword>
<evidence type="ECO:0008006" key="3">
    <source>
        <dbReference type="Google" id="ProtNLM"/>
    </source>
</evidence>
<dbReference type="EMBL" id="RSCL01000013">
    <property type="protein sequence ID" value="RUT03410.1"/>
    <property type="molecule type" value="Genomic_DNA"/>
</dbReference>
<accession>A0A433VBB8</accession>
<dbReference type="GO" id="GO:0030246">
    <property type="term" value="F:carbohydrate binding"/>
    <property type="evidence" value="ECO:0007669"/>
    <property type="project" value="InterPro"/>
</dbReference>
<dbReference type="SUPFAM" id="SSF117074">
    <property type="entry name" value="Hypothetical protein PA1324"/>
    <property type="match status" value="1"/>
</dbReference>
<organism evidence="1 2">
    <name type="scientific">Dulcicalothrix desertica PCC 7102</name>
    <dbReference type="NCBI Taxonomy" id="232991"/>
    <lineage>
        <taxon>Bacteria</taxon>
        <taxon>Bacillati</taxon>
        <taxon>Cyanobacteriota</taxon>
        <taxon>Cyanophyceae</taxon>
        <taxon>Nostocales</taxon>
        <taxon>Calotrichaceae</taxon>
        <taxon>Dulcicalothrix</taxon>
    </lineage>
</organism>
<evidence type="ECO:0000313" key="1">
    <source>
        <dbReference type="EMBL" id="RUT03410.1"/>
    </source>
</evidence>
<dbReference type="AlphaFoldDB" id="A0A433VBB8"/>
<name>A0A433VBB8_9CYAN</name>
<dbReference type="Proteomes" id="UP000271624">
    <property type="component" value="Unassembled WGS sequence"/>
</dbReference>
<proteinExistence type="predicted"/>
<sequence>MIDAATTTLENFRSPEQLLSTQASPMNLAIDTFSVNYVNSSSSITIAPPEIVDSIDFEFIAKIFEDSGQNTIKKETAEPVSESFESLFNLFPSLPEINITSLKGLQLDEVKPDTEETALPQPTDFKTFPVGILIGRRNVKASVLVRGEEDGAKAIEFDRWLIPYDVVINTLKFNVKTLASEQVELRSSGIITRINLAELKKDPQLGLVFSVDDLQKYFGVSADFDIKEYAIRLNVPWSEDSIRTTIEKKPVILEGLPRLTAPTIGISSISQQLTLTGGDNQPTQQRGDLSAIGTAFGGGWFLRANQLDLQNTQTWNLTEAQFLRQTDTADYVVGSQVPFWRDRGANGDYWGFSTIRRSGFQSPNSTGNTLPQQRMQAATVRRTISGRAAPGTLVRLVQNFTNRTVAEVLVDSDGIYEFDNVIVDGQISITNYRLYLYPEGKLTAQPEIREVTFNNVAGQLPLGASLLNVSFGWQREYNNGFVGQFTDFQGGVQGRWGVSENLTLGLGAVYDGSARGLGEIFWQPENFPLSVAISALTPDVMGAENKGWVFNSNINYQPSTNFQARFSSDYLRNRLNVDWQVMPGMTLFGIVDSNNPAAVGTQFVRSRGDNFTFARMSVDTSNRWRWNLLQRIGRLELLSDGSEIGSSSELGYYFSPSRYSNIGHALILGYQNRFNSNFNFISNDLLSLNWRYRSQKQTQNGNPLWETQLGYGIGSNGSGIIASAQTSILPGLSLRARYQGVSLSSDDSSFSLEFLPSLNLQGGLWDNSDYTNSRLRTQGGLLLQAFFDKNGNGKRDSGEKIYENTLDLLVRLNNKPLATAQPKKAGASTWVHLSPGKYRLDFDPAGFPFDWQVSAPAYAVDVVAGSFTPIMVPLVPAYTLSGVITDKQGKAISGARVEAINLQSGQRYLSITNSAGVYYLEYLPQGNFELRIDGQLSQSQTVTFNSTSENMQKLNLQFAEIASQQTQF</sequence>
<gene>
    <name evidence="1" type="ORF">DSM106972_050490</name>
</gene>
<dbReference type="InterPro" id="IPR013784">
    <property type="entry name" value="Carb-bd-like_fold"/>
</dbReference>
<dbReference type="Pfam" id="PF13620">
    <property type="entry name" value="CarboxypepD_reg"/>
    <property type="match status" value="1"/>
</dbReference>
<reference evidence="1" key="2">
    <citation type="journal article" date="2019" name="Genome Biol. Evol.">
        <title>Day and night: Metabolic profiles and evolutionary relationships of six axenic non-marine cyanobacteria.</title>
        <authorList>
            <person name="Will S.E."/>
            <person name="Henke P."/>
            <person name="Boedeker C."/>
            <person name="Huang S."/>
            <person name="Brinkmann H."/>
            <person name="Rohde M."/>
            <person name="Jarek M."/>
            <person name="Friedl T."/>
            <person name="Seufert S."/>
            <person name="Schumacher M."/>
            <person name="Overmann J."/>
            <person name="Neumann-Schaal M."/>
            <person name="Petersen J."/>
        </authorList>
    </citation>
    <scope>NUCLEOTIDE SEQUENCE [LARGE SCALE GENOMIC DNA]</scope>
    <source>
        <strain evidence="1">PCC 7102</strain>
    </source>
</reference>
<dbReference type="OrthoDB" id="436996at2"/>
<protein>
    <recommendedName>
        <fullName evidence="3">SD-repeat containing protein B domain-containing protein</fullName>
    </recommendedName>
</protein>
<dbReference type="RefSeq" id="WP_127083385.1">
    <property type="nucleotide sequence ID" value="NZ_RSCL01000013.1"/>
</dbReference>